<accession>A0A1Y3BLT8</accession>
<evidence type="ECO:0000313" key="8">
    <source>
        <dbReference type="Proteomes" id="UP000194236"/>
    </source>
</evidence>
<evidence type="ECO:0000256" key="3">
    <source>
        <dbReference type="ARBA" id="ARBA00022967"/>
    </source>
</evidence>
<feature type="transmembrane region" description="Helical" evidence="6">
    <location>
        <begin position="158"/>
        <end position="180"/>
    </location>
</feature>
<evidence type="ECO:0000256" key="4">
    <source>
        <dbReference type="ARBA" id="ARBA00022989"/>
    </source>
</evidence>
<dbReference type="GO" id="GO:0005802">
    <property type="term" value="C:trans-Golgi network"/>
    <property type="evidence" value="ECO:0007669"/>
    <property type="project" value="TreeGrafter"/>
</dbReference>
<gene>
    <name evidence="7" type="ORF">BLA29_011156</name>
</gene>
<dbReference type="OrthoDB" id="6515211at2759"/>
<dbReference type="NCBIfam" id="TIGR01494">
    <property type="entry name" value="ATPase_P-type"/>
    <property type="match status" value="1"/>
</dbReference>
<dbReference type="EMBL" id="MUJZ01017751">
    <property type="protein sequence ID" value="OTF80556.1"/>
    <property type="molecule type" value="Genomic_DNA"/>
</dbReference>
<evidence type="ECO:0000256" key="5">
    <source>
        <dbReference type="ARBA" id="ARBA00023136"/>
    </source>
</evidence>
<keyword evidence="5 6" id="KW-0472">Membrane</keyword>
<dbReference type="InterPro" id="IPR023214">
    <property type="entry name" value="HAD_sf"/>
</dbReference>
<reference evidence="7 8" key="1">
    <citation type="submission" date="2017-03" db="EMBL/GenBank/DDBJ databases">
        <title>Genome Survey of Euroglyphus maynei.</title>
        <authorList>
            <person name="Arlian L.G."/>
            <person name="Morgan M.S."/>
            <person name="Rider S.D."/>
        </authorList>
    </citation>
    <scope>NUCLEOTIDE SEQUENCE [LARGE SCALE GENOMIC DNA]</scope>
    <source>
        <strain evidence="7">Arlian Lab</strain>
        <tissue evidence="7">Whole body</tissue>
    </source>
</reference>
<proteinExistence type="predicted"/>
<dbReference type="GO" id="GO:0043682">
    <property type="term" value="F:P-type divalent copper transporter activity"/>
    <property type="evidence" value="ECO:0007669"/>
    <property type="project" value="TreeGrafter"/>
</dbReference>
<keyword evidence="4 6" id="KW-1133">Transmembrane helix</keyword>
<dbReference type="InterPro" id="IPR023299">
    <property type="entry name" value="ATPase_P-typ_cyto_dom_N"/>
</dbReference>
<feature type="non-terminal residue" evidence="7">
    <location>
        <position position="211"/>
    </location>
</feature>
<evidence type="ECO:0000256" key="2">
    <source>
        <dbReference type="ARBA" id="ARBA00022692"/>
    </source>
</evidence>
<dbReference type="GO" id="GO:0005886">
    <property type="term" value="C:plasma membrane"/>
    <property type="evidence" value="ECO:0007669"/>
    <property type="project" value="TreeGrafter"/>
</dbReference>
<dbReference type="Proteomes" id="UP000194236">
    <property type="component" value="Unassembled WGS sequence"/>
</dbReference>
<dbReference type="GO" id="GO:0055070">
    <property type="term" value="P:copper ion homeostasis"/>
    <property type="evidence" value="ECO:0007669"/>
    <property type="project" value="TreeGrafter"/>
</dbReference>
<keyword evidence="3" id="KW-1278">Translocase</keyword>
<keyword evidence="2 6" id="KW-0812">Transmembrane</keyword>
<dbReference type="AlphaFoldDB" id="A0A1Y3BLT8"/>
<name>A0A1Y3BLT8_EURMA</name>
<dbReference type="SUPFAM" id="SSF56784">
    <property type="entry name" value="HAD-like"/>
    <property type="match status" value="1"/>
</dbReference>
<evidence type="ECO:0000313" key="7">
    <source>
        <dbReference type="EMBL" id="OTF80556.1"/>
    </source>
</evidence>
<dbReference type="GO" id="GO:0005507">
    <property type="term" value="F:copper ion binding"/>
    <property type="evidence" value="ECO:0007669"/>
    <property type="project" value="TreeGrafter"/>
</dbReference>
<dbReference type="PANTHER" id="PTHR43520:SF8">
    <property type="entry name" value="P-TYPE CU(+) TRANSPORTER"/>
    <property type="match status" value="1"/>
</dbReference>
<dbReference type="Pfam" id="PF00702">
    <property type="entry name" value="Hydrolase"/>
    <property type="match status" value="1"/>
</dbReference>
<feature type="transmembrane region" description="Helical" evidence="6">
    <location>
        <begin position="186"/>
        <end position="206"/>
    </location>
</feature>
<organism evidence="7 8">
    <name type="scientific">Euroglyphus maynei</name>
    <name type="common">Mayne's house dust mite</name>
    <dbReference type="NCBI Taxonomy" id="6958"/>
    <lineage>
        <taxon>Eukaryota</taxon>
        <taxon>Metazoa</taxon>
        <taxon>Ecdysozoa</taxon>
        <taxon>Arthropoda</taxon>
        <taxon>Chelicerata</taxon>
        <taxon>Arachnida</taxon>
        <taxon>Acari</taxon>
        <taxon>Acariformes</taxon>
        <taxon>Sarcoptiformes</taxon>
        <taxon>Astigmata</taxon>
        <taxon>Psoroptidia</taxon>
        <taxon>Analgoidea</taxon>
        <taxon>Pyroglyphidae</taxon>
        <taxon>Pyroglyphinae</taxon>
        <taxon>Euroglyphus</taxon>
    </lineage>
</organism>
<dbReference type="GO" id="GO:0015677">
    <property type="term" value="P:copper ion import"/>
    <property type="evidence" value="ECO:0007669"/>
    <property type="project" value="TreeGrafter"/>
</dbReference>
<keyword evidence="8" id="KW-1185">Reference proteome</keyword>
<dbReference type="PANTHER" id="PTHR43520">
    <property type="entry name" value="ATP7, ISOFORM B"/>
    <property type="match status" value="1"/>
</dbReference>
<dbReference type="InterPro" id="IPR036412">
    <property type="entry name" value="HAD-like_sf"/>
</dbReference>
<dbReference type="GO" id="GO:0016887">
    <property type="term" value="F:ATP hydrolysis activity"/>
    <property type="evidence" value="ECO:0007669"/>
    <property type="project" value="InterPro"/>
</dbReference>
<dbReference type="PRINTS" id="PR00119">
    <property type="entry name" value="CATATPASE"/>
</dbReference>
<dbReference type="Gene3D" id="3.40.1110.10">
    <property type="entry name" value="Calcium-transporting ATPase, cytoplasmic domain N"/>
    <property type="match status" value="1"/>
</dbReference>
<comment type="caution">
    <text evidence="7">The sequence shown here is derived from an EMBL/GenBank/DDBJ whole genome shotgun (WGS) entry which is preliminary data.</text>
</comment>
<comment type="subcellular location">
    <subcellularLocation>
        <location evidence="1">Membrane</location>
    </subcellularLocation>
</comment>
<dbReference type="Gene3D" id="3.40.50.1000">
    <property type="entry name" value="HAD superfamily/HAD-like"/>
    <property type="match status" value="1"/>
</dbReference>
<dbReference type="GO" id="GO:0005524">
    <property type="term" value="F:ATP binding"/>
    <property type="evidence" value="ECO:0007669"/>
    <property type="project" value="InterPro"/>
</dbReference>
<dbReference type="InterPro" id="IPR001757">
    <property type="entry name" value="P_typ_ATPase"/>
</dbReference>
<dbReference type="PRINTS" id="PR00120">
    <property type="entry name" value="HATPASE"/>
</dbReference>
<evidence type="ECO:0000256" key="1">
    <source>
        <dbReference type="ARBA" id="ARBA00004370"/>
    </source>
</evidence>
<evidence type="ECO:0000256" key="6">
    <source>
        <dbReference type="SAM" id="Phobius"/>
    </source>
</evidence>
<protein>
    <submittedName>
        <fullName evidence="7">Uncharacterized protein</fullName>
    </submittedName>
</protein>
<sequence length="211" mass="23159">MERKGSTIAIVAINEMIVSIISMSDTIKMDAKQTIRELRNRRPNLRIMMMTGDNERSARKVARQIGINGEDVIAKVLPSNKTEIVRQLQSKGHCVAMVGDGINDSPALARADVGIAFSTGTDVACEAADIILIHNDLYDIVDAWDLSYRTVHRIRTNIIFASVYNLIGIPMAAGIFLSSGIVLRPWMGSAAMTLSSISVVCSSLLLKQWKR</sequence>